<reference evidence="1 2" key="1">
    <citation type="submission" date="2020-02" db="EMBL/GenBank/DDBJ databases">
        <title>Draft genome sequence of Limisphaera ngatamarikiensis NGM72.4T, a thermophilic Verrucomicrobia grouped in subdivision 3.</title>
        <authorList>
            <person name="Carere C.R."/>
            <person name="Steen J."/>
            <person name="Hugenholtz P."/>
            <person name="Stott M.B."/>
        </authorList>
    </citation>
    <scope>NUCLEOTIDE SEQUENCE [LARGE SCALE GENOMIC DNA]</scope>
    <source>
        <strain evidence="1 2">NGM72.4</strain>
    </source>
</reference>
<dbReference type="RefSeq" id="WP_205880923.1">
    <property type="nucleotide sequence ID" value="NZ_JAAKYA010000064.1"/>
</dbReference>
<dbReference type="EMBL" id="JAAKYA010000064">
    <property type="protein sequence ID" value="NGO39651.1"/>
    <property type="molecule type" value="Genomic_DNA"/>
</dbReference>
<keyword evidence="2" id="KW-1185">Reference proteome</keyword>
<name>A0A6M1RW75_9BACT</name>
<sequence>MAAFTALAGGNIAWISFHPGDNQPSAAAAARGFTQAPDAGYTQLLTANGYSVTRFLTQDNPPQSLIDQLNTFDLIIISRSVNSAHYQQSNETYAWNTAITKPVMILGGYVLRDNRLGYVTASTTPIDTTNDIRLLVEQPAHPIFNGIQLDQNNITVNPYATIVTAIIDGTNNVQRGISVSPDPLDGGGTILARIAPADAGPVGGTRMIIAEWPAGATLTPSDGGARNEILGGRRLVFLTGSRERDQVTSEVAGIFDLIGDGPQLLLNAVAYMIPEPNTAALLLLGGLPLLFLRRR</sequence>
<protein>
    <submittedName>
        <fullName evidence="1">PEP-CTERM sorting domain-containing protein</fullName>
    </submittedName>
</protein>
<organism evidence="1 2">
    <name type="scientific">Limisphaera ngatamarikiensis</name>
    <dbReference type="NCBI Taxonomy" id="1324935"/>
    <lineage>
        <taxon>Bacteria</taxon>
        <taxon>Pseudomonadati</taxon>
        <taxon>Verrucomicrobiota</taxon>
        <taxon>Verrucomicrobiia</taxon>
        <taxon>Limisphaerales</taxon>
        <taxon>Limisphaeraceae</taxon>
        <taxon>Limisphaera</taxon>
    </lineage>
</organism>
<comment type="caution">
    <text evidence="1">The sequence shown here is derived from an EMBL/GenBank/DDBJ whole genome shotgun (WGS) entry which is preliminary data.</text>
</comment>
<proteinExistence type="predicted"/>
<dbReference type="InterPro" id="IPR013424">
    <property type="entry name" value="Ice-binding_C"/>
</dbReference>
<dbReference type="Proteomes" id="UP000477311">
    <property type="component" value="Unassembled WGS sequence"/>
</dbReference>
<evidence type="ECO:0000313" key="1">
    <source>
        <dbReference type="EMBL" id="NGO39651.1"/>
    </source>
</evidence>
<dbReference type="NCBIfam" id="TIGR02595">
    <property type="entry name" value="PEP_CTERM"/>
    <property type="match status" value="1"/>
</dbReference>
<accession>A0A6M1RW75</accession>
<dbReference type="AlphaFoldDB" id="A0A6M1RW75"/>
<gene>
    <name evidence="1" type="ORF">G4L39_09625</name>
</gene>
<evidence type="ECO:0000313" key="2">
    <source>
        <dbReference type="Proteomes" id="UP000477311"/>
    </source>
</evidence>